<proteinExistence type="predicted"/>
<name>A0A5M7B382_9FLAO</name>
<dbReference type="RefSeq" id="WP_144117881.1">
    <property type="nucleotide sequence ID" value="NZ_JACHGE010000008.1"/>
</dbReference>
<comment type="caution">
    <text evidence="1">The sequence shown here is derived from an EMBL/GenBank/DDBJ whole genome shotgun (WGS) entry which is preliminary data.</text>
</comment>
<dbReference type="AlphaFoldDB" id="A0A5M7B382"/>
<reference evidence="1" key="3">
    <citation type="submission" date="2019-09" db="EMBL/GenBank/DDBJ databases">
        <authorList>
            <person name="Zhang D.-C."/>
        </authorList>
    </citation>
    <scope>NUCLEOTIDE SEQUENCE</scope>
    <source>
        <strain evidence="1">RU-4-M-4</strain>
    </source>
</reference>
<dbReference type="OrthoDB" id="921445at2"/>
<reference evidence="2 3" key="2">
    <citation type="submission" date="2019-07" db="EMBL/GenBank/DDBJ databases">
        <title>Algibacter marinivivus sp. nov., isolated from the surface of a marine red alga.</title>
        <authorList>
            <person name="Zhong X."/>
            <person name="Xu W."/>
            <person name="Zhang Y."/>
            <person name="Zhang Q."/>
            <person name="Du Z."/>
        </authorList>
    </citation>
    <scope>NUCLEOTIDE SEQUENCE [LARGE SCALE GENOMIC DNA]</scope>
    <source>
        <strain evidence="2 3">RU-4-M-4</strain>
    </source>
</reference>
<sequence length="407" mass="47578">MKRTFLIILITILTLSCYSQISYEKGYYIDNNDKKINCLIKNIDWRNSPTQFEYKTSENSEPQIATFKTAKEFGIYNISKYIKSLVNIDRSDDNINNLTTDKNPVFNKETLFLKVLVEGKSNLYQYIDGKLNRYFYGNDVSNIEQLVFKVYKTENNDIRKNNRFRQQLWNDLKCPNFKMNRVEKLNYRKKDLIDFFNDYSTCHNKEVYSLEPKQKRDLFNLTIRPQFYSSTLSIKSTNPDFSTINFDKESGIRFGLEAEFILPFNKNKWALVAEPTYQKFKAEQSADARNINGGKIIANLDYTSIEVPVSIRHYIFLNEKSKIFVDASLVFDFSSNSTIDITRNDGSSLYDLDIMTSSNLAIAVGYKLNETYSLSLRYQTKRDLLATYTGWIADYNTVSMIFGYSLF</sequence>
<dbReference type="EMBL" id="VMBF01000010">
    <property type="protein sequence ID" value="TSJ73238.1"/>
    <property type="molecule type" value="Genomic_DNA"/>
</dbReference>
<evidence type="ECO:0000313" key="3">
    <source>
        <dbReference type="Proteomes" id="UP000315145"/>
    </source>
</evidence>
<gene>
    <name evidence="1" type="ORF">F2B50_15730</name>
    <name evidence="2" type="ORF">FPF71_15730</name>
</gene>
<protein>
    <submittedName>
        <fullName evidence="1">tRNA modification GTPase</fullName>
    </submittedName>
</protein>
<evidence type="ECO:0000313" key="1">
    <source>
        <dbReference type="EMBL" id="KAA5821954.1"/>
    </source>
</evidence>
<evidence type="ECO:0000313" key="2">
    <source>
        <dbReference type="EMBL" id="TSJ73238.1"/>
    </source>
</evidence>
<keyword evidence="3" id="KW-1185">Reference proteome</keyword>
<dbReference type="PROSITE" id="PS51257">
    <property type="entry name" value="PROKAR_LIPOPROTEIN"/>
    <property type="match status" value="1"/>
</dbReference>
<evidence type="ECO:0000313" key="4">
    <source>
        <dbReference type="Proteomes" id="UP000322315"/>
    </source>
</evidence>
<dbReference type="Proteomes" id="UP000322315">
    <property type="component" value="Unassembled WGS sequence"/>
</dbReference>
<dbReference type="EMBL" id="VWRS01000010">
    <property type="protein sequence ID" value="KAA5821954.1"/>
    <property type="molecule type" value="Genomic_DNA"/>
</dbReference>
<dbReference type="Proteomes" id="UP000315145">
    <property type="component" value="Unassembled WGS sequence"/>
</dbReference>
<organism evidence="1 4">
    <name type="scientific">Algibacter amylolyticus</name>
    <dbReference type="NCBI Taxonomy" id="1608400"/>
    <lineage>
        <taxon>Bacteria</taxon>
        <taxon>Pseudomonadati</taxon>
        <taxon>Bacteroidota</taxon>
        <taxon>Flavobacteriia</taxon>
        <taxon>Flavobacteriales</taxon>
        <taxon>Flavobacteriaceae</taxon>
        <taxon>Algibacter</taxon>
    </lineage>
</organism>
<reference evidence="1 4" key="1">
    <citation type="journal article" date="2015" name="Int. J. Syst. Evol. Microbiol.">
        <title>Algibacter amylolyticus sp. nov., isolated from intertidal sediment.</title>
        <authorList>
            <person name="Zhang D.C."/>
            <person name="Wu J."/>
            <person name="Neuner K."/>
            <person name="Yao J."/>
            <person name="Margesin R."/>
        </authorList>
    </citation>
    <scope>NUCLEOTIDE SEQUENCE [LARGE SCALE GENOMIC DNA]</scope>
    <source>
        <strain evidence="1 4">RU-4-M-4</strain>
    </source>
</reference>
<accession>A0A5M7B382</accession>